<feature type="compositionally biased region" description="Basic and acidic residues" evidence="1">
    <location>
        <begin position="56"/>
        <end position="66"/>
    </location>
</feature>
<keyword evidence="2" id="KW-0732">Signal</keyword>
<evidence type="ECO:0000313" key="3">
    <source>
        <dbReference type="EMBL" id="MDO9713476.1"/>
    </source>
</evidence>
<organism evidence="3 4">
    <name type="scientific">Paracraurococcus lichenis</name>
    <dbReference type="NCBI Taxonomy" id="3064888"/>
    <lineage>
        <taxon>Bacteria</taxon>
        <taxon>Pseudomonadati</taxon>
        <taxon>Pseudomonadota</taxon>
        <taxon>Alphaproteobacteria</taxon>
        <taxon>Acetobacterales</taxon>
        <taxon>Roseomonadaceae</taxon>
        <taxon>Paracraurococcus</taxon>
    </lineage>
</organism>
<sequence>MRSLILGGVLAVLAVPAFAEEGGCVKDGAVGALAGHMVGNGHGVAGAAAGCAYGAHERNKAEKEKSQQANQQQQGSQQPPKK</sequence>
<dbReference type="RefSeq" id="WP_305108332.1">
    <property type="nucleotide sequence ID" value="NZ_JAUTWS010000093.1"/>
</dbReference>
<comment type="caution">
    <text evidence="3">The sequence shown here is derived from an EMBL/GenBank/DDBJ whole genome shotgun (WGS) entry which is preliminary data.</text>
</comment>
<feature type="compositionally biased region" description="Low complexity" evidence="1">
    <location>
        <begin position="67"/>
        <end position="82"/>
    </location>
</feature>
<reference evidence="3 4" key="1">
    <citation type="submission" date="2023-08" db="EMBL/GenBank/DDBJ databases">
        <title>The draft genome sequence of Paracraurococcus sp. LOR1-02.</title>
        <authorList>
            <person name="Kingkaew E."/>
            <person name="Tanasupawat S."/>
        </authorList>
    </citation>
    <scope>NUCLEOTIDE SEQUENCE [LARGE SCALE GENOMIC DNA]</scope>
    <source>
        <strain evidence="3 4">LOR1-02</strain>
    </source>
</reference>
<dbReference type="Proteomes" id="UP001243009">
    <property type="component" value="Unassembled WGS sequence"/>
</dbReference>
<proteinExistence type="predicted"/>
<feature type="signal peptide" evidence="2">
    <location>
        <begin position="1"/>
        <end position="19"/>
    </location>
</feature>
<name>A0ABT9EBB6_9PROT</name>
<accession>A0ABT9EBB6</accession>
<protein>
    <recommendedName>
        <fullName evidence="5">Glycine zipper 2TM domain-containing protein</fullName>
    </recommendedName>
</protein>
<gene>
    <name evidence="3" type="ORF">Q7A36_34440</name>
</gene>
<dbReference type="EMBL" id="JAUTWS010000093">
    <property type="protein sequence ID" value="MDO9713476.1"/>
    <property type="molecule type" value="Genomic_DNA"/>
</dbReference>
<evidence type="ECO:0000256" key="1">
    <source>
        <dbReference type="SAM" id="MobiDB-lite"/>
    </source>
</evidence>
<evidence type="ECO:0000313" key="4">
    <source>
        <dbReference type="Proteomes" id="UP001243009"/>
    </source>
</evidence>
<evidence type="ECO:0008006" key="5">
    <source>
        <dbReference type="Google" id="ProtNLM"/>
    </source>
</evidence>
<feature type="region of interest" description="Disordered" evidence="1">
    <location>
        <begin position="56"/>
        <end position="82"/>
    </location>
</feature>
<keyword evidence="4" id="KW-1185">Reference proteome</keyword>
<evidence type="ECO:0000256" key="2">
    <source>
        <dbReference type="SAM" id="SignalP"/>
    </source>
</evidence>
<feature type="chain" id="PRO_5045804748" description="Glycine zipper 2TM domain-containing protein" evidence="2">
    <location>
        <begin position="20"/>
        <end position="82"/>
    </location>
</feature>